<dbReference type="Gene3D" id="3.30.710.10">
    <property type="entry name" value="Potassium Channel Kv1.1, Chain A"/>
    <property type="match status" value="1"/>
</dbReference>
<feature type="region of interest" description="Disordered" evidence="1">
    <location>
        <begin position="347"/>
        <end position="369"/>
    </location>
</feature>
<feature type="compositionally biased region" description="Low complexity" evidence="1">
    <location>
        <begin position="392"/>
        <end position="405"/>
    </location>
</feature>
<dbReference type="InterPro" id="IPR011333">
    <property type="entry name" value="SKP1/BTB/POZ_sf"/>
</dbReference>
<feature type="compositionally biased region" description="Basic and acidic residues" evidence="1">
    <location>
        <begin position="351"/>
        <end position="360"/>
    </location>
</feature>
<feature type="region of interest" description="Disordered" evidence="1">
    <location>
        <begin position="383"/>
        <end position="462"/>
    </location>
</feature>
<accession>A0A8H4P1V2</accession>
<dbReference type="EMBL" id="JAADJG010000167">
    <property type="protein sequence ID" value="KAF4452926.1"/>
    <property type="molecule type" value="Genomic_DNA"/>
</dbReference>
<evidence type="ECO:0008006" key="4">
    <source>
        <dbReference type="Google" id="ProtNLM"/>
    </source>
</evidence>
<feature type="region of interest" description="Disordered" evidence="1">
    <location>
        <begin position="318"/>
        <end position="337"/>
    </location>
</feature>
<name>A0A8H4P1V2_9HYPO</name>
<evidence type="ECO:0000313" key="3">
    <source>
        <dbReference type="Proteomes" id="UP000605986"/>
    </source>
</evidence>
<protein>
    <recommendedName>
        <fullName evidence="4">BTB domain-containing protein</fullName>
    </recommendedName>
</protein>
<comment type="caution">
    <text evidence="2">The sequence shown here is derived from an EMBL/GenBank/DDBJ whole genome shotgun (WGS) entry which is preliminary data.</text>
</comment>
<keyword evidence="3" id="KW-1185">Reference proteome</keyword>
<evidence type="ECO:0000256" key="1">
    <source>
        <dbReference type="SAM" id="MobiDB-lite"/>
    </source>
</evidence>
<dbReference type="PANTHER" id="PTHR47843">
    <property type="entry name" value="BTB DOMAIN-CONTAINING PROTEIN-RELATED"/>
    <property type="match status" value="1"/>
</dbReference>
<dbReference type="OrthoDB" id="1022638at2759"/>
<dbReference type="AlphaFoldDB" id="A0A8H4P1V2"/>
<dbReference type="Proteomes" id="UP000605986">
    <property type="component" value="Unassembled WGS sequence"/>
</dbReference>
<organism evidence="2 3">
    <name type="scientific">Fusarium austroafricanum</name>
    <dbReference type="NCBI Taxonomy" id="2364996"/>
    <lineage>
        <taxon>Eukaryota</taxon>
        <taxon>Fungi</taxon>
        <taxon>Dikarya</taxon>
        <taxon>Ascomycota</taxon>
        <taxon>Pezizomycotina</taxon>
        <taxon>Sordariomycetes</taxon>
        <taxon>Hypocreomycetidae</taxon>
        <taxon>Hypocreales</taxon>
        <taxon>Nectriaceae</taxon>
        <taxon>Fusarium</taxon>
        <taxon>Fusarium concolor species complex</taxon>
    </lineage>
</organism>
<proteinExistence type="predicted"/>
<feature type="region of interest" description="Disordered" evidence="1">
    <location>
        <begin position="1"/>
        <end position="31"/>
    </location>
</feature>
<reference evidence="2" key="1">
    <citation type="submission" date="2020-01" db="EMBL/GenBank/DDBJ databases">
        <title>Identification and distribution of gene clusters putatively required for synthesis of sphingolipid metabolism inhibitors in phylogenetically diverse species of the filamentous fungus Fusarium.</title>
        <authorList>
            <person name="Kim H.-S."/>
            <person name="Busman M."/>
            <person name="Brown D.W."/>
            <person name="Divon H."/>
            <person name="Uhlig S."/>
            <person name="Proctor R.H."/>
        </authorList>
    </citation>
    <scope>NUCLEOTIDE SEQUENCE</scope>
    <source>
        <strain evidence="2">NRRL 53441</strain>
    </source>
</reference>
<sequence>MSFSFGSIPAQKKERKGVNTAKPGTWDKPVPTVPLLNHQGYGNSEHFRTFTTHPDYRDYSLEEHRLEDYKNGKGRNAVQIANSNSESSFAPDSELLIKKTLLDRNKMELLQGSGVEIQVGTKTTPPSWNGTKSFETWCLPMNLVSYYSPYAKEICSSSFQGSCKQLTLQDHQPVIFGLFVEWLYYGSYQGSSAVSNPNVNAQCWVLGNKLLCIEFQNYAMRRLYDQHTRLMFGRPITCDDVRYVWGNTSPGSKLRKFYMNFVVEHFGSSVKLLGSSTDWDTILQNQSEIRISLLDRFRQSAFLASCVESIDKYLESNNISSSLPPQRKGQPTPLIDGANTVKAPVFNFNEKPGEKNDSPQKKASFQLPTRTKNYEGAAIKFGWKFGDNTDNSPSSSTKISQSKQDSPQEFNDEPIIGHADQCITSVGKPDVVRKSPETGKGKEPAKGEMDNSKESGLGEASI</sequence>
<gene>
    <name evidence="2" type="ORF">F53441_4301</name>
</gene>
<feature type="compositionally biased region" description="Basic and acidic residues" evidence="1">
    <location>
        <begin position="430"/>
        <end position="453"/>
    </location>
</feature>
<evidence type="ECO:0000313" key="2">
    <source>
        <dbReference type="EMBL" id="KAF4452926.1"/>
    </source>
</evidence>